<comment type="caution">
    <text evidence="2">The sequence shown here is derived from an EMBL/GenBank/DDBJ whole genome shotgun (WGS) entry which is preliminary data.</text>
</comment>
<protein>
    <submittedName>
        <fullName evidence="2">Uncharacterized protein</fullName>
    </submittedName>
</protein>
<feature type="compositionally biased region" description="Basic and acidic residues" evidence="1">
    <location>
        <begin position="69"/>
        <end position="103"/>
    </location>
</feature>
<evidence type="ECO:0000256" key="1">
    <source>
        <dbReference type="SAM" id="MobiDB-lite"/>
    </source>
</evidence>
<name>A0ABQ5JE77_9ASTR</name>
<feature type="region of interest" description="Disordered" evidence="1">
    <location>
        <begin position="15"/>
        <end position="108"/>
    </location>
</feature>
<proteinExistence type="predicted"/>
<keyword evidence="3" id="KW-1185">Reference proteome</keyword>
<accession>A0ABQ5JE77</accession>
<evidence type="ECO:0000313" key="3">
    <source>
        <dbReference type="Proteomes" id="UP001151760"/>
    </source>
</evidence>
<reference evidence="2" key="1">
    <citation type="journal article" date="2022" name="Int. J. Mol. Sci.">
        <title>Draft Genome of Tanacetum Coccineum: Genomic Comparison of Closely Related Tanacetum-Family Plants.</title>
        <authorList>
            <person name="Yamashiro T."/>
            <person name="Shiraishi A."/>
            <person name="Nakayama K."/>
            <person name="Satake H."/>
        </authorList>
    </citation>
    <scope>NUCLEOTIDE SEQUENCE</scope>
</reference>
<gene>
    <name evidence="2" type="ORF">Tco_1131785</name>
</gene>
<sequence>MSCVTILNTIDHLGKFDGKADEGTQSNDFTDTKASDNASQARKETEPVKNYILLPLWPADPPYSQDPKSSQEDGSKSSSDDGKKVDEDLRKDSKGINQEKEDNVNNTKNVNATSINEVNVVGGKTSIELPLDLNYAPDLGRFIVIFNSSRNDGRWMVAQVDQWNIKGTNNPKRHCPIPTTRIHKDHPLDQVILLEVVHSATQKLEGLSKIMEDTWTKKQRNKKYERGIVIRNKARLVAQGTHKKKGLTMMKSLPLLQELKQLGYFLAYASFKTLWVYQLDVKVPFLPYGD</sequence>
<organism evidence="2 3">
    <name type="scientific">Tanacetum coccineum</name>
    <dbReference type="NCBI Taxonomy" id="301880"/>
    <lineage>
        <taxon>Eukaryota</taxon>
        <taxon>Viridiplantae</taxon>
        <taxon>Streptophyta</taxon>
        <taxon>Embryophyta</taxon>
        <taxon>Tracheophyta</taxon>
        <taxon>Spermatophyta</taxon>
        <taxon>Magnoliopsida</taxon>
        <taxon>eudicotyledons</taxon>
        <taxon>Gunneridae</taxon>
        <taxon>Pentapetalae</taxon>
        <taxon>asterids</taxon>
        <taxon>campanulids</taxon>
        <taxon>Asterales</taxon>
        <taxon>Asteraceae</taxon>
        <taxon>Asteroideae</taxon>
        <taxon>Anthemideae</taxon>
        <taxon>Anthemidinae</taxon>
        <taxon>Tanacetum</taxon>
    </lineage>
</organism>
<evidence type="ECO:0000313" key="2">
    <source>
        <dbReference type="EMBL" id="GJU09389.1"/>
    </source>
</evidence>
<dbReference type="EMBL" id="BQNB010021723">
    <property type="protein sequence ID" value="GJU09389.1"/>
    <property type="molecule type" value="Genomic_DNA"/>
</dbReference>
<dbReference type="Proteomes" id="UP001151760">
    <property type="component" value="Unassembled WGS sequence"/>
</dbReference>
<reference evidence="2" key="2">
    <citation type="submission" date="2022-01" db="EMBL/GenBank/DDBJ databases">
        <authorList>
            <person name="Yamashiro T."/>
            <person name="Shiraishi A."/>
            <person name="Satake H."/>
            <person name="Nakayama K."/>
        </authorList>
    </citation>
    <scope>NUCLEOTIDE SEQUENCE</scope>
</reference>